<name>A0A0E9WBX7_ANGAN</name>
<evidence type="ECO:0000313" key="2">
    <source>
        <dbReference type="EMBL" id="JAH87842.1"/>
    </source>
</evidence>
<reference evidence="2" key="2">
    <citation type="journal article" date="2015" name="Fish Shellfish Immunol.">
        <title>Early steps in the European eel (Anguilla anguilla)-Vibrio vulnificus interaction in the gills: Role of the RtxA13 toxin.</title>
        <authorList>
            <person name="Callol A."/>
            <person name="Pajuelo D."/>
            <person name="Ebbesson L."/>
            <person name="Teles M."/>
            <person name="MacKenzie S."/>
            <person name="Amaro C."/>
        </authorList>
    </citation>
    <scope>NUCLEOTIDE SEQUENCE</scope>
</reference>
<organism evidence="2">
    <name type="scientific">Anguilla anguilla</name>
    <name type="common">European freshwater eel</name>
    <name type="synonym">Muraena anguilla</name>
    <dbReference type="NCBI Taxonomy" id="7936"/>
    <lineage>
        <taxon>Eukaryota</taxon>
        <taxon>Metazoa</taxon>
        <taxon>Chordata</taxon>
        <taxon>Craniata</taxon>
        <taxon>Vertebrata</taxon>
        <taxon>Euteleostomi</taxon>
        <taxon>Actinopterygii</taxon>
        <taxon>Neopterygii</taxon>
        <taxon>Teleostei</taxon>
        <taxon>Anguilliformes</taxon>
        <taxon>Anguillidae</taxon>
        <taxon>Anguilla</taxon>
    </lineage>
</organism>
<keyword evidence="1" id="KW-0472">Membrane</keyword>
<proteinExistence type="predicted"/>
<accession>A0A0E9WBX7</accession>
<evidence type="ECO:0000256" key="1">
    <source>
        <dbReference type="SAM" id="Phobius"/>
    </source>
</evidence>
<sequence length="98" mass="11300">MKDQNLKCFWLSILSDIVLPHLALNQEAIHSRCALKSLTAAQKDSFFFRKQSMDSVVPYSHPLSIPSYFWAGSLTFFSIFMLHQTTFHTSKMQSLSIR</sequence>
<dbReference type="AlphaFoldDB" id="A0A0E9WBX7"/>
<dbReference type="EMBL" id="GBXM01020735">
    <property type="protein sequence ID" value="JAH87842.1"/>
    <property type="molecule type" value="Transcribed_RNA"/>
</dbReference>
<reference evidence="2" key="1">
    <citation type="submission" date="2014-11" db="EMBL/GenBank/DDBJ databases">
        <authorList>
            <person name="Amaro Gonzalez C."/>
        </authorList>
    </citation>
    <scope>NUCLEOTIDE SEQUENCE</scope>
</reference>
<keyword evidence="1" id="KW-1133">Transmembrane helix</keyword>
<keyword evidence="1" id="KW-0812">Transmembrane</keyword>
<feature type="transmembrane region" description="Helical" evidence="1">
    <location>
        <begin position="63"/>
        <end position="82"/>
    </location>
</feature>
<protein>
    <submittedName>
        <fullName evidence="2">Uncharacterized protein</fullName>
    </submittedName>
</protein>